<dbReference type="GO" id="GO:0051119">
    <property type="term" value="F:sugar transmembrane transporter activity"/>
    <property type="evidence" value="ECO:0007669"/>
    <property type="project" value="InterPro"/>
</dbReference>
<dbReference type="GO" id="GO:0016020">
    <property type="term" value="C:membrane"/>
    <property type="evidence" value="ECO:0007669"/>
    <property type="project" value="UniProtKB-SubCell"/>
</dbReference>
<dbReference type="Proteomes" id="UP000193083">
    <property type="component" value="Unassembled WGS sequence"/>
</dbReference>
<accession>A0A1X7PIN8</accession>
<keyword evidence="3 5" id="KW-1133">Transmembrane helix</keyword>
<reference evidence="6 7" key="1">
    <citation type="submission" date="2017-04" db="EMBL/GenBank/DDBJ databases">
        <authorList>
            <person name="Afonso C.L."/>
            <person name="Miller P.J."/>
            <person name="Scott M.A."/>
            <person name="Spackman E."/>
            <person name="Goraichik I."/>
            <person name="Dimitrov K.M."/>
            <person name="Suarez D.L."/>
            <person name="Swayne D.E."/>
        </authorList>
    </citation>
    <scope>NUCLEOTIDE SEQUENCE [LARGE SCALE GENOMIC DNA]</scope>
    <source>
        <strain evidence="6 7">B5P</strain>
    </source>
</reference>
<dbReference type="InterPro" id="IPR006603">
    <property type="entry name" value="PQ-loop_rpt"/>
</dbReference>
<dbReference type="OrthoDB" id="9814012at2"/>
<dbReference type="AlphaFoldDB" id="A0A1X7PIN8"/>
<dbReference type="Pfam" id="PF04193">
    <property type="entry name" value="PQ-loop"/>
    <property type="match status" value="1"/>
</dbReference>
<dbReference type="NCBIfam" id="NF037968">
    <property type="entry name" value="SemiSWEET_2"/>
    <property type="match status" value="1"/>
</dbReference>
<gene>
    <name evidence="6" type="ORF">SAMN02982922_4295</name>
</gene>
<evidence type="ECO:0000256" key="2">
    <source>
        <dbReference type="ARBA" id="ARBA00022692"/>
    </source>
</evidence>
<evidence type="ECO:0000256" key="3">
    <source>
        <dbReference type="ARBA" id="ARBA00022989"/>
    </source>
</evidence>
<organism evidence="6 7">
    <name type="scientific">Mesorhizobium australicum</name>
    <dbReference type="NCBI Taxonomy" id="536018"/>
    <lineage>
        <taxon>Bacteria</taxon>
        <taxon>Pseudomonadati</taxon>
        <taxon>Pseudomonadota</taxon>
        <taxon>Alphaproteobacteria</taxon>
        <taxon>Hyphomicrobiales</taxon>
        <taxon>Phyllobacteriaceae</taxon>
        <taxon>Mesorhizobium</taxon>
    </lineage>
</organism>
<dbReference type="Gene3D" id="1.20.1280.290">
    <property type="match status" value="1"/>
</dbReference>
<evidence type="ECO:0000313" key="7">
    <source>
        <dbReference type="Proteomes" id="UP000193083"/>
    </source>
</evidence>
<comment type="subcellular location">
    <subcellularLocation>
        <location evidence="1">Membrane</location>
        <topology evidence="1">Multi-pass membrane protein</topology>
    </subcellularLocation>
</comment>
<keyword evidence="7" id="KW-1185">Reference proteome</keyword>
<dbReference type="RefSeq" id="WP_085466001.1">
    <property type="nucleotide sequence ID" value="NZ_FXBL01000004.1"/>
</dbReference>
<dbReference type="EMBL" id="FXBL01000004">
    <property type="protein sequence ID" value="SMH50906.1"/>
    <property type="molecule type" value="Genomic_DNA"/>
</dbReference>
<dbReference type="InterPro" id="IPR047662">
    <property type="entry name" value="SemiSWEET"/>
</dbReference>
<evidence type="ECO:0000256" key="4">
    <source>
        <dbReference type="ARBA" id="ARBA00023136"/>
    </source>
</evidence>
<feature type="transmembrane region" description="Helical" evidence="5">
    <location>
        <begin position="60"/>
        <end position="80"/>
    </location>
</feature>
<evidence type="ECO:0000313" key="6">
    <source>
        <dbReference type="EMBL" id="SMH50906.1"/>
    </source>
</evidence>
<proteinExistence type="predicted"/>
<protein>
    <submittedName>
        <fullName evidence="6">MtN3 and saliva related transmembrane protein</fullName>
    </submittedName>
</protein>
<keyword evidence="2 5" id="KW-0812">Transmembrane</keyword>
<evidence type="ECO:0000256" key="1">
    <source>
        <dbReference type="ARBA" id="ARBA00004141"/>
    </source>
</evidence>
<feature type="transmembrane region" description="Helical" evidence="5">
    <location>
        <begin position="34"/>
        <end position="54"/>
    </location>
</feature>
<feature type="transmembrane region" description="Helical" evidence="5">
    <location>
        <begin position="6"/>
        <end position="22"/>
    </location>
</feature>
<keyword evidence="4 5" id="KW-0472">Membrane</keyword>
<evidence type="ECO:0000256" key="5">
    <source>
        <dbReference type="SAM" id="Phobius"/>
    </source>
</evidence>
<sequence>MTLPVELIGSAAAVITSLCWVPQMVKMFRERQTAGVSLIANGAFASGVFLWLVYGILIGSWPLIGANLVTLACALSIVALKLRYG</sequence>
<name>A0A1X7PIN8_9HYPH</name>